<evidence type="ECO:0000256" key="14">
    <source>
        <dbReference type="SAM" id="MobiDB-lite"/>
    </source>
</evidence>
<dbReference type="Proteomes" id="UP000001645">
    <property type="component" value="Chromosome 3"/>
</dbReference>
<feature type="compositionally biased region" description="Basic and acidic residues" evidence="14">
    <location>
        <begin position="133"/>
        <end position="142"/>
    </location>
</feature>
<dbReference type="SUPFAM" id="SSF52058">
    <property type="entry name" value="L domain-like"/>
    <property type="match status" value="1"/>
</dbReference>
<protein>
    <recommendedName>
        <fullName evidence="12">Leucine-rich repeat and coiled-coil domain-containing protein 1</fullName>
    </recommendedName>
</protein>
<evidence type="ECO:0000256" key="10">
    <source>
        <dbReference type="ARBA" id="ARBA00054059"/>
    </source>
</evidence>
<keyword evidence="5" id="KW-0677">Repeat</keyword>
<dbReference type="GO" id="GO:0005737">
    <property type="term" value="C:cytoplasm"/>
    <property type="evidence" value="ECO:0007669"/>
    <property type="project" value="TreeGrafter"/>
</dbReference>
<dbReference type="PANTHER" id="PTHR15454">
    <property type="entry name" value="NISCHARIN RELATED"/>
    <property type="match status" value="1"/>
</dbReference>
<feature type="coiled-coil region" evidence="13">
    <location>
        <begin position="621"/>
        <end position="672"/>
    </location>
</feature>
<dbReference type="GeneTree" id="ENSGT00940000157414"/>
<comment type="function">
    <text evidence="10">Required for the organization of the mitotic spindle. Maintains the structural integrity of centrosomes during mitosis.</text>
</comment>
<evidence type="ECO:0000256" key="8">
    <source>
        <dbReference type="ARBA" id="ARBA00023212"/>
    </source>
</evidence>
<evidence type="ECO:0000313" key="17">
    <source>
        <dbReference type="Proteomes" id="UP000001645"/>
    </source>
</evidence>
<dbReference type="GO" id="GO:0005814">
    <property type="term" value="C:centriole"/>
    <property type="evidence" value="ECO:0007669"/>
    <property type="project" value="UniProtKB-SubCell"/>
</dbReference>
<feature type="coiled-coil region" evidence="13">
    <location>
        <begin position="727"/>
        <end position="783"/>
    </location>
</feature>
<keyword evidence="17" id="KW-1185">Reference proteome</keyword>
<evidence type="ECO:0000256" key="6">
    <source>
        <dbReference type="ARBA" id="ARBA00022776"/>
    </source>
</evidence>
<feature type="coiled-coil region" evidence="13">
    <location>
        <begin position="210"/>
        <end position="504"/>
    </location>
</feature>
<dbReference type="HOGENOM" id="CLU_011297_1_0_1"/>
<evidence type="ECO:0000256" key="4">
    <source>
        <dbReference type="ARBA" id="ARBA00022618"/>
    </source>
</evidence>
<dbReference type="InterPro" id="IPR003603">
    <property type="entry name" value="U2A'_phosphoprotein32A_C"/>
</dbReference>
<feature type="coiled-coil region" evidence="13">
    <location>
        <begin position="554"/>
        <end position="581"/>
    </location>
</feature>
<dbReference type="GO" id="GO:0051301">
    <property type="term" value="P:cell division"/>
    <property type="evidence" value="ECO:0007669"/>
    <property type="project" value="UniProtKB-KW"/>
</dbReference>
<keyword evidence="8" id="KW-0206">Cytoskeleton</keyword>
<dbReference type="AlphaFoldDB" id="G1NGN9"/>
<dbReference type="SMART" id="SM00446">
    <property type="entry name" value="LRRcap"/>
    <property type="match status" value="1"/>
</dbReference>
<sequence>EVNLENHSRNHCFVFSLKFSGFQCLHGTHHKISCIDLRSNCINNINHLLQCTKGLQCLTNLTLEKYGNTNPVCYAAGYRETVLQALPQLAVLDGRNIHGDPVESTEGSCSNLQCLEDILNCLTSSGSPSSKDQVSDASKREASPNVLKAKRDTDPTSESEDETEKENSKKAVKRSKIPTYHRTTLSARRHLNHPRTKITDRLCPQRRWKAEQAEKKLVEHVKELQKHAKEEKNIQSMAVYTTERLKEMILKERDVKTRLQTEVQQLKDETERLTNELNQAKDKEAEHQKAMQALEEALSKMETQRLQQRAIEMKQMQEAELKASANERELQLLRVSLRQQREKVKQLHELLILREQEQRKELETRVALHGPEFQAAVSKEVAKEEQRHEQRVKDFEEKINTLNQKYTELEDEFRLALMIEAKRFKEVQEDFENVSADLAEHQQALFQFQQKEKEMTVLIQDLTSIVKEQKAKIAELLKSNQETTANLKNRTEELETVIEQDKEKAGQVELLKKENGKLISQLTAQESVIDGLKMERKIWGQELAQQGAHLSQDRGKLEAKIEVLTNEVEILKKQREQDSDAIRIKNKIVDDQTETIRRLKEGLQERDKQIRKQHEEHKLFQVQLDEKATEFEELMERLERQNERKEQLKQRLEEKEVELDDMRRAHSALKKKWQGKDELLCQLEVQVKQMKEGFDMKEKKLIEERNKSLQAQRIATEKLREMDDAFRKQLESVLAAHEAEIVQLANEKEKQIEAANEKVYYVEEEMRQLLQETASNKKAMEDKIKRITYVLSDIQQDL</sequence>
<evidence type="ECO:0000256" key="5">
    <source>
        <dbReference type="ARBA" id="ARBA00022737"/>
    </source>
</evidence>
<evidence type="ECO:0000256" key="1">
    <source>
        <dbReference type="ARBA" id="ARBA00004114"/>
    </source>
</evidence>
<proteinExistence type="inferred from homology"/>
<organism evidence="16 17">
    <name type="scientific">Meleagris gallopavo</name>
    <name type="common">Wild turkey</name>
    <dbReference type="NCBI Taxonomy" id="9103"/>
    <lineage>
        <taxon>Eukaryota</taxon>
        <taxon>Metazoa</taxon>
        <taxon>Chordata</taxon>
        <taxon>Craniata</taxon>
        <taxon>Vertebrata</taxon>
        <taxon>Euteleostomi</taxon>
        <taxon>Archelosauria</taxon>
        <taxon>Archosauria</taxon>
        <taxon>Dinosauria</taxon>
        <taxon>Saurischia</taxon>
        <taxon>Theropoda</taxon>
        <taxon>Coelurosauria</taxon>
        <taxon>Aves</taxon>
        <taxon>Neognathae</taxon>
        <taxon>Galloanserae</taxon>
        <taxon>Galliformes</taxon>
        <taxon>Phasianidae</taxon>
        <taxon>Meleagridinae</taxon>
        <taxon>Meleagris</taxon>
    </lineage>
</organism>
<dbReference type="InterPro" id="IPR032675">
    <property type="entry name" value="LRR_dom_sf"/>
</dbReference>
<evidence type="ECO:0000256" key="13">
    <source>
        <dbReference type="SAM" id="Coils"/>
    </source>
</evidence>
<keyword evidence="2" id="KW-0963">Cytoplasm</keyword>
<evidence type="ECO:0000256" key="2">
    <source>
        <dbReference type="ARBA" id="ARBA00022490"/>
    </source>
</evidence>
<evidence type="ECO:0000313" key="16">
    <source>
        <dbReference type="Ensembl" id="ENSMGAP00000012265.2"/>
    </source>
</evidence>
<dbReference type="Gene3D" id="3.80.10.10">
    <property type="entry name" value="Ribonuclease Inhibitor"/>
    <property type="match status" value="1"/>
</dbReference>
<keyword evidence="7 13" id="KW-0175">Coiled coil</keyword>
<evidence type="ECO:0000256" key="12">
    <source>
        <dbReference type="ARBA" id="ARBA00067351"/>
    </source>
</evidence>
<reference evidence="16" key="3">
    <citation type="submission" date="2025-09" db="UniProtKB">
        <authorList>
            <consortium name="Ensembl"/>
        </authorList>
    </citation>
    <scope>IDENTIFICATION</scope>
</reference>
<feature type="compositionally biased region" description="Acidic residues" evidence="14">
    <location>
        <begin position="155"/>
        <end position="164"/>
    </location>
</feature>
<accession>G1NGN9</accession>
<dbReference type="PANTHER" id="PTHR15454:SF34">
    <property type="entry name" value="LEUCINE-RICH REPEAT AND COILED-COIL DOMAIN-CONTAINING PROTEIN 1"/>
    <property type="match status" value="1"/>
</dbReference>
<keyword evidence="6" id="KW-0498">Mitosis</keyword>
<gene>
    <name evidence="16" type="primary">LRRCC1</name>
</gene>
<evidence type="ECO:0000256" key="11">
    <source>
        <dbReference type="ARBA" id="ARBA00061329"/>
    </source>
</evidence>
<reference evidence="16" key="2">
    <citation type="submission" date="2025-08" db="UniProtKB">
        <authorList>
            <consortium name="Ensembl"/>
        </authorList>
    </citation>
    <scope>IDENTIFICATION</scope>
</reference>
<dbReference type="Ensembl" id="ENSMGAT00000013154.2">
    <property type="protein sequence ID" value="ENSMGAP00000012265.2"/>
    <property type="gene ID" value="ENSMGAG00000011702.3"/>
</dbReference>
<evidence type="ECO:0000256" key="7">
    <source>
        <dbReference type="ARBA" id="ARBA00023054"/>
    </source>
</evidence>
<dbReference type="GO" id="GO:0005813">
    <property type="term" value="C:centrosome"/>
    <property type="evidence" value="ECO:0007669"/>
    <property type="project" value="TreeGrafter"/>
</dbReference>
<evidence type="ECO:0000256" key="3">
    <source>
        <dbReference type="ARBA" id="ARBA00022614"/>
    </source>
</evidence>
<keyword evidence="9" id="KW-0131">Cell cycle</keyword>
<evidence type="ECO:0000259" key="15">
    <source>
        <dbReference type="SMART" id="SM00446"/>
    </source>
</evidence>
<evidence type="ECO:0000256" key="9">
    <source>
        <dbReference type="ARBA" id="ARBA00023306"/>
    </source>
</evidence>
<comment type="similarity">
    <text evidence="11">Belongs to the LRRCC1 family.</text>
</comment>
<keyword evidence="4" id="KW-0132">Cell division</keyword>
<reference evidence="16 17" key="1">
    <citation type="journal article" date="2010" name="PLoS Biol.">
        <title>Multi-platform next-generation sequencing of the domestic turkey (Meleagris gallopavo): genome assembly and analysis.</title>
        <authorList>
            <person name="Dalloul R.A."/>
            <person name="Long J.A."/>
            <person name="Zimin A.V."/>
            <person name="Aslam L."/>
            <person name="Beal K."/>
            <person name="Blomberg L.A."/>
            <person name="Bouffard P."/>
            <person name="Burt D.W."/>
            <person name="Crasta O."/>
            <person name="Crooijmans R.P."/>
            <person name="Cooper K."/>
            <person name="Coulombe R.A."/>
            <person name="De S."/>
            <person name="Delany M.E."/>
            <person name="Dodgson J.B."/>
            <person name="Dong J.J."/>
            <person name="Evans C."/>
            <person name="Frederickson K.M."/>
            <person name="Flicek P."/>
            <person name="Florea L."/>
            <person name="Folkerts O."/>
            <person name="Groenen M.A."/>
            <person name="Harkins T.T."/>
            <person name="Herrero J."/>
            <person name="Hoffmann S."/>
            <person name="Megens H.J."/>
            <person name="Jiang A."/>
            <person name="de Jong P."/>
            <person name="Kaiser P."/>
            <person name="Kim H."/>
            <person name="Kim K.W."/>
            <person name="Kim S."/>
            <person name="Langenberger D."/>
            <person name="Lee M.K."/>
            <person name="Lee T."/>
            <person name="Mane S."/>
            <person name="Marcais G."/>
            <person name="Marz M."/>
            <person name="McElroy A.P."/>
            <person name="Modise T."/>
            <person name="Nefedov M."/>
            <person name="Notredame C."/>
            <person name="Paton I.R."/>
            <person name="Payne W.S."/>
            <person name="Pertea G."/>
            <person name="Prickett D."/>
            <person name="Puiu D."/>
            <person name="Qioa D."/>
            <person name="Raineri E."/>
            <person name="Ruffier M."/>
            <person name="Salzberg S.L."/>
            <person name="Schatz M.C."/>
            <person name="Scheuring C."/>
            <person name="Schmidt C.J."/>
            <person name="Schroeder S."/>
            <person name="Searle S.M."/>
            <person name="Smith E.J."/>
            <person name="Smith J."/>
            <person name="Sonstegard T.S."/>
            <person name="Stadler P.F."/>
            <person name="Tafer H."/>
            <person name="Tu Z.J."/>
            <person name="Van Tassell C.P."/>
            <person name="Vilella A.J."/>
            <person name="Williams K.P."/>
            <person name="Yorke J.A."/>
            <person name="Zhang L."/>
            <person name="Zhang H.B."/>
            <person name="Zhang X."/>
            <person name="Zhang Y."/>
            <person name="Reed K.M."/>
        </authorList>
    </citation>
    <scope>NUCLEOTIDE SEQUENCE [LARGE SCALE GENOMIC DNA]</scope>
</reference>
<dbReference type="InParanoid" id="G1NGN9"/>
<keyword evidence="3" id="KW-0433">Leucine-rich repeat</keyword>
<dbReference type="Bgee" id="ENSMGAG00000011702">
    <property type="expression patterns" value="Expressed in bursa of Fabricius and 16 other cell types or tissues"/>
</dbReference>
<dbReference type="FunFam" id="3.80.10.10:FF:000148">
    <property type="entry name" value="Leucine rich repeat and coiled-coil centrosomal protein 1"/>
    <property type="match status" value="1"/>
</dbReference>
<comment type="subcellular location">
    <subcellularLocation>
        <location evidence="1">Cytoplasm</location>
        <location evidence="1">Cytoskeleton</location>
        <location evidence="1">Microtubule organizing center</location>
        <location evidence="1">Centrosome</location>
        <location evidence="1">Centriole</location>
    </subcellularLocation>
</comment>
<feature type="region of interest" description="Disordered" evidence="14">
    <location>
        <begin position="126"/>
        <end position="194"/>
    </location>
</feature>
<feature type="domain" description="U2A'/phosphoprotein 32 family A C-terminal" evidence="15">
    <location>
        <begin position="75"/>
        <end position="93"/>
    </location>
</feature>
<name>G1NGN9_MELGA</name>